<dbReference type="Gene3D" id="3.30.350.10">
    <property type="entry name" value="Subtilisin inhibitor-like"/>
    <property type="match status" value="1"/>
</dbReference>
<dbReference type="RefSeq" id="WP_050056476.1">
    <property type="nucleotide sequence ID" value="NZ_CAQI01000053.1"/>
</dbReference>
<reference evidence="2" key="1">
    <citation type="journal article" date="2014" name="Genome Announc.">
        <title>Genome Sequence of Arthrobacter siccitolerans 4J27, a Xeroprotectant-Producing Desiccation-Tolerant Microorganism.</title>
        <authorList>
            <person name="Manzanera M."/>
            <person name="Santa-Cruz-Calvo L."/>
            <person name="Vilchez J.I."/>
            <person name="Garcia-Fontana C."/>
            <person name="Silva-Castro G.A."/>
            <person name="Calvo C."/>
            <person name="Gonzalez-Lopez J."/>
        </authorList>
    </citation>
    <scope>NUCLEOTIDE SEQUENCE [LARGE SCALE GENOMIC DNA]</scope>
    <source>
        <strain evidence="2">4J27</strain>
    </source>
</reference>
<proteinExistence type="predicted"/>
<evidence type="ECO:0000313" key="1">
    <source>
        <dbReference type="EMBL" id="CCQ47633.1"/>
    </source>
</evidence>
<dbReference type="STRING" id="861266.ARTSIC4J27_3626"/>
<dbReference type="SUPFAM" id="SSF55399">
    <property type="entry name" value="Subtilisin inhibitor"/>
    <property type="match status" value="1"/>
</dbReference>
<organism evidence="1 2">
    <name type="scientific">Pseudarthrobacter siccitolerans</name>
    <dbReference type="NCBI Taxonomy" id="861266"/>
    <lineage>
        <taxon>Bacteria</taxon>
        <taxon>Bacillati</taxon>
        <taxon>Actinomycetota</taxon>
        <taxon>Actinomycetes</taxon>
        <taxon>Micrococcales</taxon>
        <taxon>Micrococcaceae</taxon>
        <taxon>Pseudarthrobacter</taxon>
    </lineage>
</organism>
<accession>A0A024H6K6</accession>
<gene>
    <name evidence="1" type="ORF">ARTSIC4J27_3626</name>
</gene>
<dbReference type="Proteomes" id="UP000035722">
    <property type="component" value="Unassembled WGS sequence"/>
</dbReference>
<sequence length="115" mass="12331">MIDLTIRLREDPDAAEYLFRLVADDDGPSAESTLPDPEAALSAVREHGEDVFFPKPGPPKLCTQQYGGPQVAVVTGTLEGRAVESVFTRTDGCEIARWRAMAPLLGSAGGAWDNT</sequence>
<protein>
    <recommendedName>
        <fullName evidence="3">Serine protease inhibitor</fullName>
    </recommendedName>
</protein>
<keyword evidence="2" id="KW-1185">Reference proteome</keyword>
<dbReference type="GO" id="GO:0004867">
    <property type="term" value="F:serine-type endopeptidase inhibitor activity"/>
    <property type="evidence" value="ECO:0007669"/>
    <property type="project" value="InterPro"/>
</dbReference>
<dbReference type="EMBL" id="CAQI01000053">
    <property type="protein sequence ID" value="CCQ47633.1"/>
    <property type="molecule type" value="Genomic_DNA"/>
</dbReference>
<dbReference type="OrthoDB" id="3427327at2"/>
<dbReference type="InterPro" id="IPR036819">
    <property type="entry name" value="Subtilisin_inhibitor-like_sf"/>
</dbReference>
<evidence type="ECO:0000313" key="2">
    <source>
        <dbReference type="Proteomes" id="UP000035722"/>
    </source>
</evidence>
<name>A0A024H6K6_9MICC</name>
<evidence type="ECO:0008006" key="3">
    <source>
        <dbReference type="Google" id="ProtNLM"/>
    </source>
</evidence>
<comment type="caution">
    <text evidence="1">The sequence shown here is derived from an EMBL/GenBank/DDBJ whole genome shotgun (WGS) entry which is preliminary data.</text>
</comment>
<dbReference type="AlphaFoldDB" id="A0A024H6K6"/>